<comment type="caution">
    <text evidence="2">The sequence shown here is derived from an EMBL/GenBank/DDBJ whole genome shotgun (WGS) entry which is preliminary data.</text>
</comment>
<keyword evidence="1" id="KW-0472">Membrane</keyword>
<gene>
    <name evidence="2" type="ORF">HH682_03980</name>
</gene>
<sequence length="159" mass="18241">MRVSKIIIFIFSATILAFFYLMFFNSPKVLAVHGSGSNKEFLVKNIPFSDGSKINWWDNNGAKTLSSLETYYVSIWNFNGKYQKLAPKNSGIFPDHDTGYLLCFDDMNTEENCIDKSNGIMEITKTKDGYTYYRIANESYYRKPSGELVKGERSKTTIQ</sequence>
<dbReference type="Pfam" id="PF06092">
    <property type="entry name" value="DUF943"/>
    <property type="match status" value="1"/>
</dbReference>
<feature type="transmembrane region" description="Helical" evidence="1">
    <location>
        <begin position="6"/>
        <end position="24"/>
    </location>
</feature>
<name>A0ABS5SU84_9GAMM</name>
<evidence type="ECO:0000313" key="3">
    <source>
        <dbReference type="Proteomes" id="UP000790096"/>
    </source>
</evidence>
<keyword evidence="1" id="KW-1133">Transmembrane helix</keyword>
<keyword evidence="3" id="KW-1185">Reference proteome</keyword>
<evidence type="ECO:0000313" key="2">
    <source>
        <dbReference type="EMBL" id="MBT0723616.1"/>
    </source>
</evidence>
<keyword evidence="1" id="KW-0812">Transmembrane</keyword>
<dbReference type="InterPro" id="IPR010351">
    <property type="entry name" value="DUF943"/>
</dbReference>
<protein>
    <submittedName>
        <fullName evidence="2">DUF943 family protein</fullName>
    </submittedName>
</protein>
<proteinExistence type="predicted"/>
<organism evidence="2 3">
    <name type="scientific">Rosenbergiella gaditana</name>
    <dbReference type="NCBI Taxonomy" id="2726987"/>
    <lineage>
        <taxon>Bacteria</taxon>
        <taxon>Pseudomonadati</taxon>
        <taxon>Pseudomonadota</taxon>
        <taxon>Gammaproteobacteria</taxon>
        <taxon>Enterobacterales</taxon>
        <taxon>Erwiniaceae</taxon>
        <taxon>Rosenbergiella</taxon>
    </lineage>
</organism>
<dbReference type="RefSeq" id="WP_214236338.1">
    <property type="nucleotide sequence ID" value="NZ_JABBFR010000004.1"/>
</dbReference>
<dbReference type="Proteomes" id="UP000790096">
    <property type="component" value="Unassembled WGS sequence"/>
</dbReference>
<evidence type="ECO:0000256" key="1">
    <source>
        <dbReference type="SAM" id="Phobius"/>
    </source>
</evidence>
<dbReference type="EMBL" id="JABBFR010000004">
    <property type="protein sequence ID" value="MBT0723616.1"/>
    <property type="molecule type" value="Genomic_DNA"/>
</dbReference>
<reference evidence="2 3" key="1">
    <citation type="submission" date="2020-04" db="EMBL/GenBank/DDBJ databases">
        <title>Genome sequencing of Rosenbergiella species.</title>
        <authorList>
            <person name="Alvarez-Perez S."/>
            <person name="Lievens B."/>
        </authorList>
    </citation>
    <scope>NUCLEOTIDE SEQUENCE [LARGE SCALE GENOMIC DNA]</scope>
    <source>
        <strain evidence="2 3">S61</strain>
    </source>
</reference>
<accession>A0ABS5SU84</accession>